<protein>
    <submittedName>
        <fullName evidence="2">Uncharacterized protein</fullName>
    </submittedName>
</protein>
<evidence type="ECO:0000313" key="3">
    <source>
        <dbReference type="Proteomes" id="UP000617340"/>
    </source>
</evidence>
<organism evidence="2 3">
    <name type="scientific">Vespula germanica</name>
    <name type="common">German yellow jacket</name>
    <name type="synonym">Paravespula germanica</name>
    <dbReference type="NCBI Taxonomy" id="30212"/>
    <lineage>
        <taxon>Eukaryota</taxon>
        <taxon>Metazoa</taxon>
        <taxon>Ecdysozoa</taxon>
        <taxon>Arthropoda</taxon>
        <taxon>Hexapoda</taxon>
        <taxon>Insecta</taxon>
        <taxon>Pterygota</taxon>
        <taxon>Neoptera</taxon>
        <taxon>Endopterygota</taxon>
        <taxon>Hymenoptera</taxon>
        <taxon>Apocrita</taxon>
        <taxon>Aculeata</taxon>
        <taxon>Vespoidea</taxon>
        <taxon>Vespidae</taxon>
        <taxon>Vespinae</taxon>
        <taxon>Vespula</taxon>
    </lineage>
</organism>
<name>A0A834N7G1_VESGE</name>
<keyword evidence="3" id="KW-1185">Reference proteome</keyword>
<gene>
    <name evidence="2" type="ORF">HZH68_008906</name>
</gene>
<dbReference type="Proteomes" id="UP000617340">
    <property type="component" value="Unassembled WGS sequence"/>
</dbReference>
<feature type="compositionally biased region" description="Acidic residues" evidence="1">
    <location>
        <begin position="99"/>
        <end position="116"/>
    </location>
</feature>
<evidence type="ECO:0000256" key="1">
    <source>
        <dbReference type="SAM" id="MobiDB-lite"/>
    </source>
</evidence>
<accession>A0A834N7G1</accession>
<dbReference type="AlphaFoldDB" id="A0A834N7G1"/>
<sequence length="204" mass="23105">MTTTSTTTTTMTTMTTWTGTTTTGTTRTTSTMTITTITSTNDVDDNEEKVMKRTSTSRYLRNRIAVGVGDSEVKVAEKVYVINVKTSTTSSMRVVVVDNDNDNDNDNDDDDDDDDEANTRRLLAKCEHVFDFIENNSSPIIVRHLRTQHLYTSLNSTQSRRSFSKETPTYQEGRLRLSSILASRQRESRCTYEESELEVTSDDY</sequence>
<evidence type="ECO:0000313" key="2">
    <source>
        <dbReference type="EMBL" id="KAF7397684.1"/>
    </source>
</evidence>
<feature type="region of interest" description="Disordered" evidence="1">
    <location>
        <begin position="96"/>
        <end position="116"/>
    </location>
</feature>
<proteinExistence type="predicted"/>
<comment type="caution">
    <text evidence="2">The sequence shown here is derived from an EMBL/GenBank/DDBJ whole genome shotgun (WGS) entry which is preliminary data.</text>
</comment>
<reference evidence="2" key="1">
    <citation type="journal article" date="2020" name="G3 (Bethesda)">
        <title>High-Quality Assemblies for Three Invasive Social Wasps from the &lt;i&gt;Vespula&lt;/i&gt; Genus.</title>
        <authorList>
            <person name="Harrop T.W.R."/>
            <person name="Guhlin J."/>
            <person name="McLaughlin G.M."/>
            <person name="Permina E."/>
            <person name="Stockwell P."/>
            <person name="Gilligan J."/>
            <person name="Le Lec M.F."/>
            <person name="Gruber M.A.M."/>
            <person name="Quinn O."/>
            <person name="Lovegrove M."/>
            <person name="Duncan E.J."/>
            <person name="Remnant E.J."/>
            <person name="Van Eeckhoven J."/>
            <person name="Graham B."/>
            <person name="Knapp R.A."/>
            <person name="Langford K.W."/>
            <person name="Kronenberg Z."/>
            <person name="Press M.O."/>
            <person name="Eacker S.M."/>
            <person name="Wilson-Rankin E.E."/>
            <person name="Purcell J."/>
            <person name="Lester P.J."/>
            <person name="Dearden P.K."/>
        </authorList>
    </citation>
    <scope>NUCLEOTIDE SEQUENCE</scope>
    <source>
        <strain evidence="2">Linc-1</strain>
    </source>
</reference>
<dbReference type="EMBL" id="JACSDZ010000008">
    <property type="protein sequence ID" value="KAF7397684.1"/>
    <property type="molecule type" value="Genomic_DNA"/>
</dbReference>